<dbReference type="Pfam" id="PF07715">
    <property type="entry name" value="Plug"/>
    <property type="match status" value="1"/>
</dbReference>
<organism evidence="12 13">
    <name type="scientific">Roseovarius indicus</name>
    <dbReference type="NCBI Taxonomy" id="540747"/>
    <lineage>
        <taxon>Bacteria</taxon>
        <taxon>Pseudomonadati</taxon>
        <taxon>Pseudomonadota</taxon>
        <taxon>Alphaproteobacteria</taxon>
        <taxon>Rhodobacterales</taxon>
        <taxon>Roseobacteraceae</taxon>
        <taxon>Roseovarius</taxon>
    </lineage>
</organism>
<dbReference type="PANTHER" id="PTHR30069:SF56">
    <property type="entry name" value="TONB-DEPENDENT HEME RECEPTOR A"/>
    <property type="match status" value="1"/>
</dbReference>
<name>A0A0T5P5Q5_9RHOB</name>
<dbReference type="STRING" id="540747.SAMN04488031_105134"/>
<comment type="similarity">
    <text evidence="8 9">Belongs to the TonB-dependent receptor family.</text>
</comment>
<dbReference type="InterPro" id="IPR036942">
    <property type="entry name" value="Beta-barrel_TonB_sf"/>
</dbReference>
<keyword evidence="3 8" id="KW-1134">Transmembrane beta strand</keyword>
<dbReference type="PROSITE" id="PS52016">
    <property type="entry name" value="TONB_DEPENDENT_REC_3"/>
    <property type="match status" value="1"/>
</dbReference>
<keyword evidence="13" id="KW-1185">Reference proteome</keyword>
<accession>A0A0T5P5Q5</accession>
<evidence type="ECO:0000259" key="10">
    <source>
        <dbReference type="Pfam" id="PF00593"/>
    </source>
</evidence>
<dbReference type="InterPro" id="IPR000531">
    <property type="entry name" value="Beta-barrel_TonB"/>
</dbReference>
<dbReference type="PATRIC" id="fig|540747.5.peg.1542"/>
<evidence type="ECO:0000256" key="8">
    <source>
        <dbReference type="PROSITE-ProRule" id="PRU01360"/>
    </source>
</evidence>
<dbReference type="AlphaFoldDB" id="A0A0T5P5Q5"/>
<keyword evidence="7 8" id="KW-0998">Cell outer membrane</keyword>
<dbReference type="PANTHER" id="PTHR30069">
    <property type="entry name" value="TONB-DEPENDENT OUTER MEMBRANE RECEPTOR"/>
    <property type="match status" value="1"/>
</dbReference>
<keyword evidence="2 8" id="KW-0813">Transport</keyword>
<dbReference type="CDD" id="cd01347">
    <property type="entry name" value="ligand_gated_channel"/>
    <property type="match status" value="1"/>
</dbReference>
<evidence type="ECO:0000256" key="2">
    <source>
        <dbReference type="ARBA" id="ARBA00022448"/>
    </source>
</evidence>
<evidence type="ECO:0000259" key="11">
    <source>
        <dbReference type="Pfam" id="PF07715"/>
    </source>
</evidence>
<dbReference type="GO" id="GO:0015344">
    <property type="term" value="F:siderophore uptake transmembrane transporter activity"/>
    <property type="evidence" value="ECO:0007669"/>
    <property type="project" value="TreeGrafter"/>
</dbReference>
<protein>
    <submittedName>
        <fullName evidence="12">Ligand-gated channel</fullName>
    </submittedName>
</protein>
<sequence>MAQDMAEGPAGFLGTITLQESKRDVRTDTATAITEIDETEIKDRQAGTVAELIDSVPGVNLVNGTRAQGSGINIRGFGATGTYGTDQKVLIQVDGVTRGSEELYRIGNQLFTDPALYKQVEVIRGTVGSFEYGSGVVGGAVLLETKDASDFTGGEPGFAFRQMLEFSTNGEGIANSSILAWQPTEKLEFLVNYTNRQLGIQEDGDGNPINPAGGDINDPSYMVKGKLTFGADDAHSLTASYTNTDSTQYNVPYDAFGLGTGFGFVDRETSSETAMLRYGYNPAGNDLVDLSLQFSYANEEIMQTPVPGTPPFLVGLIGADHKYETTTVTLKNRSYFDTGPVAHNLVSGMEYIYRKRLDASSAPGGDDNRWAFFLIDEMAFGGGWTVTPAVRYETSDISGTTAPNNGQFSNEALMGGVSVRYAFGNGISVFGSAAYTEVLPPIDDLDNVARVSTTEKSRTFEIGAAYEGQDLFSSGDTLSLKANIYDTELWDVTSYVSATPMGQQLLDEVHTQGIEVEGSYAMQNGFYTDVNATITEAEQTDAVFVTQDWGLQAGNSLRVTVGKKWGDALDLSWETEMNESVTNTFGYTPGYAVHNLRATVAPKEGVWEGTEFRVGVENLFDQNYRTPLMSPGRRATGRNFKVTIAKAF</sequence>
<evidence type="ECO:0000313" key="13">
    <source>
        <dbReference type="Proteomes" id="UP000051401"/>
    </source>
</evidence>
<gene>
    <name evidence="12" type="ORF">XM52_18940</name>
</gene>
<comment type="subcellular location">
    <subcellularLocation>
        <location evidence="1 8">Cell outer membrane</location>
        <topology evidence="1 8">Multi-pass membrane protein</topology>
    </subcellularLocation>
</comment>
<feature type="domain" description="TonB-dependent receptor plug" evidence="11">
    <location>
        <begin position="27"/>
        <end position="140"/>
    </location>
</feature>
<keyword evidence="5 9" id="KW-0798">TonB box</keyword>
<dbReference type="InterPro" id="IPR012910">
    <property type="entry name" value="Plug_dom"/>
</dbReference>
<dbReference type="Gene3D" id="2.40.170.20">
    <property type="entry name" value="TonB-dependent receptor, beta-barrel domain"/>
    <property type="match status" value="1"/>
</dbReference>
<evidence type="ECO:0000256" key="5">
    <source>
        <dbReference type="ARBA" id="ARBA00023077"/>
    </source>
</evidence>
<dbReference type="EMBL" id="LAXI01000014">
    <property type="protein sequence ID" value="KRS16440.1"/>
    <property type="molecule type" value="Genomic_DNA"/>
</dbReference>
<comment type="caution">
    <text evidence="12">The sequence shown here is derived from an EMBL/GenBank/DDBJ whole genome shotgun (WGS) entry which is preliminary data.</text>
</comment>
<evidence type="ECO:0000256" key="4">
    <source>
        <dbReference type="ARBA" id="ARBA00022692"/>
    </source>
</evidence>
<evidence type="ECO:0000256" key="7">
    <source>
        <dbReference type="ARBA" id="ARBA00023237"/>
    </source>
</evidence>
<evidence type="ECO:0000256" key="6">
    <source>
        <dbReference type="ARBA" id="ARBA00023136"/>
    </source>
</evidence>
<keyword evidence="4 8" id="KW-0812">Transmembrane</keyword>
<dbReference type="Pfam" id="PF00593">
    <property type="entry name" value="TonB_dep_Rec_b-barrel"/>
    <property type="match status" value="1"/>
</dbReference>
<dbReference type="Gene3D" id="2.170.130.10">
    <property type="entry name" value="TonB-dependent receptor, plug domain"/>
    <property type="match status" value="1"/>
</dbReference>
<proteinExistence type="inferred from homology"/>
<evidence type="ECO:0000256" key="9">
    <source>
        <dbReference type="RuleBase" id="RU003357"/>
    </source>
</evidence>
<dbReference type="InterPro" id="IPR039426">
    <property type="entry name" value="TonB-dep_rcpt-like"/>
</dbReference>
<dbReference type="GO" id="GO:0044718">
    <property type="term" value="P:siderophore transmembrane transport"/>
    <property type="evidence" value="ECO:0007669"/>
    <property type="project" value="TreeGrafter"/>
</dbReference>
<keyword evidence="6 8" id="KW-0472">Membrane</keyword>
<dbReference type="InterPro" id="IPR037066">
    <property type="entry name" value="Plug_dom_sf"/>
</dbReference>
<evidence type="ECO:0000256" key="3">
    <source>
        <dbReference type="ARBA" id="ARBA00022452"/>
    </source>
</evidence>
<reference evidence="12 13" key="1">
    <citation type="submission" date="2015-04" db="EMBL/GenBank/DDBJ databases">
        <title>The draft genome sequence of Roseovarius indicus B108T.</title>
        <authorList>
            <person name="Li G."/>
            <person name="Lai Q."/>
            <person name="Shao Z."/>
            <person name="Yan P."/>
        </authorList>
    </citation>
    <scope>NUCLEOTIDE SEQUENCE [LARGE SCALE GENOMIC DNA]</scope>
    <source>
        <strain evidence="12 13">B108</strain>
    </source>
</reference>
<evidence type="ECO:0000256" key="1">
    <source>
        <dbReference type="ARBA" id="ARBA00004571"/>
    </source>
</evidence>
<dbReference type="Proteomes" id="UP000051401">
    <property type="component" value="Unassembled WGS sequence"/>
</dbReference>
<feature type="domain" description="TonB-dependent receptor-like beta-barrel" evidence="10">
    <location>
        <begin position="242"/>
        <end position="619"/>
    </location>
</feature>
<dbReference type="SUPFAM" id="SSF56935">
    <property type="entry name" value="Porins"/>
    <property type="match status" value="1"/>
</dbReference>
<dbReference type="GO" id="GO:0009279">
    <property type="term" value="C:cell outer membrane"/>
    <property type="evidence" value="ECO:0007669"/>
    <property type="project" value="UniProtKB-SubCell"/>
</dbReference>
<evidence type="ECO:0000313" key="12">
    <source>
        <dbReference type="EMBL" id="KRS16440.1"/>
    </source>
</evidence>